<evidence type="ECO:0000313" key="2">
    <source>
        <dbReference type="EMBL" id="MCL6271959.1"/>
    </source>
</evidence>
<protein>
    <submittedName>
        <fullName evidence="2">Uncharacterized protein</fullName>
    </submittedName>
</protein>
<dbReference type="EMBL" id="JAMFLX010000038">
    <property type="protein sequence ID" value="MCL6271959.1"/>
    <property type="molecule type" value="Genomic_DNA"/>
</dbReference>
<comment type="caution">
    <text evidence="2">The sequence shown here is derived from an EMBL/GenBank/DDBJ whole genome shotgun (WGS) entry which is preliminary data.</text>
</comment>
<reference evidence="2 3" key="1">
    <citation type="submission" date="2022-05" db="EMBL/GenBank/DDBJ databases">
        <authorList>
            <person name="Park J.-S."/>
        </authorList>
    </citation>
    <scope>NUCLEOTIDE SEQUENCE [LARGE SCALE GENOMIC DNA]</scope>
    <source>
        <strain evidence="2 3">2012CJ34-2</strain>
    </source>
</reference>
<evidence type="ECO:0000256" key="1">
    <source>
        <dbReference type="SAM" id="MobiDB-lite"/>
    </source>
</evidence>
<feature type="non-terminal residue" evidence="2">
    <location>
        <position position="128"/>
    </location>
</feature>
<sequence length="128" mass="13995">MNTDFDNDSILDRDSEFSETESIGTSQDGSLTLAVLEALREEPGLSSLHPWLNQLIEGGDIQVSSKDVDDAIADIDRETPVLVPLSTELAELARKPELSQYGDALISLQSKIEDGDIDKLVKLLEDLP</sequence>
<evidence type="ECO:0000313" key="3">
    <source>
        <dbReference type="Proteomes" id="UP001203338"/>
    </source>
</evidence>
<name>A0ABT0PKN9_9GAMM</name>
<dbReference type="Proteomes" id="UP001203338">
    <property type="component" value="Unassembled WGS sequence"/>
</dbReference>
<dbReference type="RefSeq" id="WP_249701631.1">
    <property type="nucleotide sequence ID" value="NZ_JAMFLX010000038.1"/>
</dbReference>
<feature type="region of interest" description="Disordered" evidence="1">
    <location>
        <begin position="1"/>
        <end position="27"/>
    </location>
</feature>
<gene>
    <name evidence="2" type="ORF">M3P05_18730</name>
</gene>
<organism evidence="2 3">
    <name type="scientific">Parendozoicomonas callyspongiae</name>
    <dbReference type="NCBI Taxonomy" id="2942213"/>
    <lineage>
        <taxon>Bacteria</taxon>
        <taxon>Pseudomonadati</taxon>
        <taxon>Pseudomonadota</taxon>
        <taxon>Gammaproteobacteria</taxon>
        <taxon>Oceanospirillales</taxon>
        <taxon>Endozoicomonadaceae</taxon>
        <taxon>Parendozoicomonas</taxon>
    </lineage>
</organism>
<accession>A0ABT0PKN9</accession>
<keyword evidence="3" id="KW-1185">Reference proteome</keyword>
<proteinExistence type="predicted"/>